<evidence type="ECO:0000313" key="1">
    <source>
        <dbReference type="EMBL" id="AYV75362.1"/>
    </source>
</evidence>
<reference evidence="1" key="1">
    <citation type="submission" date="2018-10" db="EMBL/GenBank/DDBJ databases">
        <title>Hidden diversity of soil giant viruses.</title>
        <authorList>
            <person name="Schulz F."/>
            <person name="Alteio L."/>
            <person name="Goudeau D."/>
            <person name="Ryan E.M."/>
            <person name="Malmstrom R.R."/>
            <person name="Blanchard J."/>
            <person name="Woyke T."/>
        </authorList>
    </citation>
    <scope>NUCLEOTIDE SEQUENCE</scope>
    <source>
        <strain evidence="1">TEV1</strain>
    </source>
</reference>
<gene>
    <name evidence="1" type="ORF">Terrestrivirus1_236</name>
</gene>
<name>A0A3G4ZKJ6_9VIRU</name>
<proteinExistence type="predicted"/>
<organism evidence="1">
    <name type="scientific">Terrestrivirus sp</name>
    <dbReference type="NCBI Taxonomy" id="2487775"/>
    <lineage>
        <taxon>Viruses</taxon>
        <taxon>Varidnaviria</taxon>
        <taxon>Bamfordvirae</taxon>
        <taxon>Nucleocytoviricota</taxon>
        <taxon>Megaviricetes</taxon>
        <taxon>Imitervirales</taxon>
        <taxon>Mimiviridae</taxon>
        <taxon>Klosneuvirinae</taxon>
    </lineage>
</organism>
<dbReference type="EMBL" id="MK071979">
    <property type="protein sequence ID" value="AYV75362.1"/>
    <property type="molecule type" value="Genomic_DNA"/>
</dbReference>
<protein>
    <submittedName>
        <fullName evidence="1">Uncharacterized protein</fullName>
    </submittedName>
</protein>
<sequence>MSCNKINIFYTYGWRNNDVKIFHDSLINKLTNMNNVCIIDCLEDDENPNNFGGLSLNQIDKAHIIIIDVTPDETDSGLRFNEHTMIEYGYASKTHPNENILLLYHNNLSTSDLIGLPIFLSAKHWFPYEVSDVYGVNEYITEMITNYKSSDYIKNIEHIKQIELNNKELHKQLETQFYKIPRVAYDIKEKLRLATQFNNINDIHNIILLFIDNYEYIQCDSDENNLRNMYHTIKLININNYELNNLYNGSKLQTIQDSKLYNDTQFDFAMMKLKLIPDMKSINMTKKDYDDIKTLVNYNTTKTIIDLTLEYQRDSDKQTNKSGTCTIL</sequence>
<accession>A0A3G4ZKJ6</accession>